<comment type="caution">
    <text evidence="1">The sequence shown here is derived from an EMBL/GenBank/DDBJ whole genome shotgun (WGS) entry which is preliminary data.</text>
</comment>
<reference evidence="2" key="1">
    <citation type="submission" date="2016-09" db="EMBL/GenBank/DDBJ databases">
        <title>Genome Sequence of Bathymodiolus thermophilus sulfur-oxidizing gill endosymbiont.</title>
        <authorList>
            <person name="Ponnudurai R."/>
            <person name="Kleiner M."/>
            <person name="Sayavedra L."/>
            <person name="Thuermer A."/>
            <person name="Felbeck H."/>
            <person name="Schlueter R."/>
            <person name="Schweder T."/>
            <person name="Markert S."/>
        </authorList>
    </citation>
    <scope>NUCLEOTIDE SEQUENCE [LARGE SCALE GENOMIC DNA]</scope>
    <source>
        <strain evidence="2">BAT/CrabSpa'14</strain>
    </source>
</reference>
<accession>A0A1J8P3F0</accession>
<dbReference type="Proteomes" id="UP000182798">
    <property type="component" value="Unassembled WGS sequence"/>
</dbReference>
<sequence>VRSGTSIKYYHIKAADGPLAKGTLLYTSKKTSNVNTQLFLDSAFLSVGAKLSAMQIFSNNHLPFSVDVYAPKPISTNAWQIDTTTADNNGVFTLGDKIKLTLTIDEAVTLAKVGSNKIMIAGKAFLLTGENGTVTNTLVFTYTVQINDKIDAQYFNISNKNDIILNNVTDSDGNNINFDSITYTTPVKLSNTSLDNNLTISSDKRITLTNGVYEKTTNAGWNSDVTSTKGFVNDGYVIAKIGALGKSMMLGLSSDDTDNSYGSIDYALYADGGIGSKFVIYENGDRKKDTGVAYAIGDYMKV</sequence>
<dbReference type="RefSeq" id="WP_158009385.1">
    <property type="nucleotide sequence ID" value="NZ_MIQH01000743.1"/>
</dbReference>
<evidence type="ECO:0000313" key="2">
    <source>
        <dbReference type="Proteomes" id="UP000182798"/>
    </source>
</evidence>
<dbReference type="AlphaFoldDB" id="A0A1J8P3F0"/>
<proteinExistence type="predicted"/>
<feature type="non-terminal residue" evidence="1">
    <location>
        <position position="302"/>
    </location>
</feature>
<name>A0A1J8P3F0_9GAMM</name>
<feature type="non-terminal residue" evidence="1">
    <location>
        <position position="1"/>
    </location>
</feature>
<gene>
    <name evidence="1" type="ORF">BGC33_03145</name>
</gene>
<dbReference type="OrthoDB" id="2972467at2"/>
<organism evidence="1 2">
    <name type="scientific">Bathymodiolus thermophilus thioautotrophic gill symbiont</name>
    <dbReference type="NCBI Taxonomy" id="2360"/>
    <lineage>
        <taxon>Bacteria</taxon>
        <taxon>Pseudomonadati</taxon>
        <taxon>Pseudomonadota</taxon>
        <taxon>Gammaproteobacteria</taxon>
        <taxon>sulfur-oxidizing symbionts</taxon>
    </lineage>
</organism>
<dbReference type="EMBL" id="MIQH01000743">
    <property type="protein sequence ID" value="OJA03343.1"/>
    <property type="molecule type" value="Genomic_DNA"/>
</dbReference>
<protein>
    <submittedName>
        <fullName evidence="1">Uncharacterized protein</fullName>
    </submittedName>
</protein>
<evidence type="ECO:0000313" key="1">
    <source>
        <dbReference type="EMBL" id="OJA03343.1"/>
    </source>
</evidence>